<protein>
    <submittedName>
        <fullName evidence="1">Uncharacterized protein</fullName>
    </submittedName>
</protein>
<proteinExistence type="predicted"/>
<sequence length="250" mass="29112">MYKSWIYITEPIGNNEFSYSERIALWSVGKIFVPNLIRGSLSDLEWGSEISFEEVMNGKIISCTWLKNFVHMTYKGVPTYIFDNHNHALFFRYRHTKQLMAPLRKGDERGFISEDMKPFAVIHIDQHADTKENKNSFNAKYASHQEVLNFTNCACNVGNFITSAKDAGIIDEVIQIRTDYALHNMQDLDFQKYNYILDIDVDFWVKKEVTSQDIEIIQKLIKNSCLITIATSPYFIDQKEAIEIIKKILQ</sequence>
<dbReference type="EMBL" id="AMFJ01036034">
    <property type="protein sequence ID" value="EKD25545.1"/>
    <property type="molecule type" value="Genomic_DNA"/>
</dbReference>
<accession>K1X5P9</accession>
<gene>
    <name evidence="1" type="ORF">ACD_80C00027G0014</name>
</gene>
<organism evidence="1">
    <name type="scientific">uncultured bacterium</name>
    <name type="common">gcode 4</name>
    <dbReference type="NCBI Taxonomy" id="1234023"/>
    <lineage>
        <taxon>Bacteria</taxon>
        <taxon>environmental samples</taxon>
    </lineage>
</organism>
<reference evidence="1" key="1">
    <citation type="journal article" date="2012" name="Science">
        <title>Fermentation, hydrogen, and sulfur metabolism in multiple uncultivated bacterial phyla.</title>
        <authorList>
            <person name="Wrighton K.C."/>
            <person name="Thomas B.C."/>
            <person name="Sharon I."/>
            <person name="Miller C.S."/>
            <person name="Castelle C.J."/>
            <person name="VerBerkmoes N.C."/>
            <person name="Wilkins M.J."/>
            <person name="Hettich R.L."/>
            <person name="Lipton M.S."/>
            <person name="Williams K.H."/>
            <person name="Long P.E."/>
            <person name="Banfield J.F."/>
        </authorList>
    </citation>
    <scope>NUCLEOTIDE SEQUENCE [LARGE SCALE GENOMIC DNA]</scope>
</reference>
<evidence type="ECO:0000313" key="1">
    <source>
        <dbReference type="EMBL" id="EKD25545.1"/>
    </source>
</evidence>
<comment type="caution">
    <text evidence="1">The sequence shown here is derived from an EMBL/GenBank/DDBJ whole genome shotgun (WGS) entry which is preliminary data.</text>
</comment>
<name>K1X5P9_9BACT</name>
<dbReference type="AlphaFoldDB" id="K1X5P9"/>